<keyword evidence="2" id="KW-1185">Reference proteome</keyword>
<evidence type="ECO:0000313" key="1">
    <source>
        <dbReference type="EMBL" id="QDH81029.1"/>
    </source>
</evidence>
<dbReference type="Proteomes" id="UP000316614">
    <property type="component" value="Chromosome"/>
</dbReference>
<gene>
    <name evidence="1" type="ORF">FKX85_19060</name>
</gene>
<evidence type="ECO:0000313" key="2">
    <source>
        <dbReference type="Proteomes" id="UP000316614"/>
    </source>
</evidence>
<dbReference type="AlphaFoldDB" id="A0A514CMH5"/>
<dbReference type="PROSITE" id="PS51257">
    <property type="entry name" value="PROKAR_LIPOPROTEIN"/>
    <property type="match status" value="1"/>
</dbReference>
<evidence type="ECO:0008006" key="3">
    <source>
        <dbReference type="Google" id="ProtNLM"/>
    </source>
</evidence>
<dbReference type="EMBL" id="CP041253">
    <property type="protein sequence ID" value="QDH81029.1"/>
    <property type="molecule type" value="Genomic_DNA"/>
</dbReference>
<sequence length="158" mass="17696">MKKPFFTSFMFLFVLGACTETDPEPEIIICASESFVAGDWELVKAEGSFIPEDAPEPEEMTRKEIYTFTNEGTFTKTVDSKDIHSEATGTYVIEEIGEEMQDKYVGVVVLTFTGGDGMAYNCSSQDVEKEALHISLEGQLANISWAPCDGPWLYYERQ</sequence>
<protein>
    <recommendedName>
        <fullName evidence="3">Lipocalin-like domain-containing protein</fullName>
    </recommendedName>
</protein>
<accession>A0A514CMH5</accession>
<name>A0A514CMH5_9BACT</name>
<dbReference type="KEGG" id="echi:FKX85_19060"/>
<dbReference type="RefSeq" id="WP_141616245.1">
    <property type="nucleotide sequence ID" value="NZ_CP041253.1"/>
</dbReference>
<organism evidence="1 2">
    <name type="scientific">Echinicola soli</name>
    <dbReference type="NCBI Taxonomy" id="2591634"/>
    <lineage>
        <taxon>Bacteria</taxon>
        <taxon>Pseudomonadati</taxon>
        <taxon>Bacteroidota</taxon>
        <taxon>Cytophagia</taxon>
        <taxon>Cytophagales</taxon>
        <taxon>Cyclobacteriaceae</taxon>
        <taxon>Echinicola</taxon>
    </lineage>
</organism>
<dbReference type="OrthoDB" id="882993at2"/>
<reference evidence="1 2" key="1">
    <citation type="submission" date="2019-06" db="EMBL/GenBank/DDBJ databases">
        <title>Echinicola alkalisoli sp. nov. isolated from saline soil.</title>
        <authorList>
            <person name="Sun J.-Q."/>
            <person name="Xu L."/>
        </authorList>
    </citation>
    <scope>NUCLEOTIDE SEQUENCE [LARGE SCALE GENOMIC DNA]</scope>
    <source>
        <strain evidence="1 2">LN3S3</strain>
    </source>
</reference>
<proteinExistence type="predicted"/>